<feature type="region of interest" description="Disordered" evidence="1">
    <location>
        <begin position="45"/>
        <end position="68"/>
    </location>
</feature>
<organism evidence="2">
    <name type="scientific">Albugo laibachii Nc14</name>
    <dbReference type="NCBI Taxonomy" id="890382"/>
    <lineage>
        <taxon>Eukaryota</taxon>
        <taxon>Sar</taxon>
        <taxon>Stramenopiles</taxon>
        <taxon>Oomycota</taxon>
        <taxon>Peronosporomycetes</taxon>
        <taxon>Albuginales</taxon>
        <taxon>Albuginaceae</taxon>
        <taxon>Albugo</taxon>
    </lineage>
</organism>
<name>F0WWU0_9STRA</name>
<reference evidence="2" key="2">
    <citation type="submission" date="2011-02" db="EMBL/GenBank/DDBJ databases">
        <authorList>
            <person name="MacLean D."/>
        </authorList>
    </citation>
    <scope>NUCLEOTIDE SEQUENCE</scope>
</reference>
<evidence type="ECO:0000256" key="1">
    <source>
        <dbReference type="SAM" id="MobiDB-lite"/>
    </source>
</evidence>
<proteinExistence type="predicted"/>
<gene>
    <name evidence="2" type="primary">AlNc14C332G10703</name>
    <name evidence="2" type="ORF">ALNC14_120610</name>
</gene>
<feature type="compositionally biased region" description="Basic and acidic residues" evidence="1">
    <location>
        <begin position="56"/>
        <end position="65"/>
    </location>
</feature>
<dbReference type="AlphaFoldDB" id="F0WWU0"/>
<protein>
    <submittedName>
        <fullName evidence="2">AlNc14C332G10703 protein</fullName>
    </submittedName>
</protein>
<sequence length="141" mass="15044">MIVELTGSQAAIPANDETAMAIEKTPKTTISPVAITANKPTVMKVDDTGVSPTTEAAEKPAKTDPRPTLADILKGKKEIRKDKAEKKARSRAAMPQPLAADLRNIGKIFAHGRPNWDVMSTQLTAVVPSAQFPMVLETGQA</sequence>
<accession>F0WWU0</accession>
<feature type="region of interest" description="Disordered" evidence="1">
    <location>
        <begin position="78"/>
        <end position="97"/>
    </location>
</feature>
<reference evidence="2" key="1">
    <citation type="journal article" date="2011" name="PLoS Biol.">
        <title>Gene gain and loss during evolution of obligate parasitism in the white rust pathogen of Arabidopsis thaliana.</title>
        <authorList>
            <person name="Kemen E."/>
            <person name="Gardiner A."/>
            <person name="Schultz-Larsen T."/>
            <person name="Kemen A.C."/>
            <person name="Balmuth A.L."/>
            <person name="Robert-Seilaniantz A."/>
            <person name="Bailey K."/>
            <person name="Holub E."/>
            <person name="Studholme D.J."/>
            <person name="Maclean D."/>
            <person name="Jones J.D."/>
        </authorList>
    </citation>
    <scope>NUCLEOTIDE SEQUENCE</scope>
</reference>
<evidence type="ECO:0000313" key="2">
    <source>
        <dbReference type="EMBL" id="CCA25917.1"/>
    </source>
</evidence>
<dbReference type="HOGENOM" id="CLU_1828907_0_0_1"/>
<dbReference type="EMBL" id="FR824377">
    <property type="protein sequence ID" value="CCA25917.1"/>
    <property type="molecule type" value="Genomic_DNA"/>
</dbReference>
<feature type="compositionally biased region" description="Basic and acidic residues" evidence="1">
    <location>
        <begin position="78"/>
        <end position="87"/>
    </location>
</feature>